<feature type="domain" description="HECT" evidence="5">
    <location>
        <begin position="1"/>
        <end position="142"/>
    </location>
</feature>
<dbReference type="InterPro" id="IPR035983">
    <property type="entry name" value="Hect_E3_ubiquitin_ligase"/>
</dbReference>
<reference evidence="6 7" key="1">
    <citation type="submission" date="2019-09" db="EMBL/GenBank/DDBJ databases">
        <title>Bird 10,000 Genomes (B10K) Project - Family phase.</title>
        <authorList>
            <person name="Zhang G."/>
        </authorList>
    </citation>
    <scope>NUCLEOTIDE SEQUENCE [LARGE SCALE GENOMIC DNA]</scope>
    <source>
        <strain evidence="6">B10K-DU-007-40</strain>
        <tissue evidence="6">Mixed tissue sample</tissue>
    </source>
</reference>
<keyword evidence="7" id="KW-1185">Reference proteome</keyword>
<evidence type="ECO:0000256" key="3">
    <source>
        <dbReference type="ARBA" id="ARBA00022786"/>
    </source>
</evidence>
<keyword evidence="1" id="KW-0808">Transferase</keyword>
<gene>
    <name evidence="6" type="primary">Herc4_1</name>
    <name evidence="6" type="ORF">TROMEL_R12928</name>
</gene>
<feature type="non-terminal residue" evidence="6">
    <location>
        <position position="142"/>
    </location>
</feature>
<proteinExistence type="predicted"/>
<feature type="non-terminal residue" evidence="6">
    <location>
        <position position="1"/>
    </location>
</feature>
<dbReference type="Pfam" id="PF00632">
    <property type="entry name" value="HECT"/>
    <property type="match status" value="1"/>
</dbReference>
<dbReference type="GO" id="GO:0016874">
    <property type="term" value="F:ligase activity"/>
    <property type="evidence" value="ECO:0007669"/>
    <property type="project" value="UniProtKB-KW"/>
</dbReference>
<dbReference type="InterPro" id="IPR000569">
    <property type="entry name" value="HECT_dom"/>
</dbReference>
<evidence type="ECO:0000256" key="2">
    <source>
        <dbReference type="ARBA" id="ARBA00022737"/>
    </source>
</evidence>
<dbReference type="OrthoDB" id="5981550at2759"/>
<dbReference type="GO" id="GO:0016567">
    <property type="term" value="P:protein ubiquitination"/>
    <property type="evidence" value="ECO:0007669"/>
    <property type="project" value="TreeGrafter"/>
</dbReference>
<keyword evidence="6" id="KW-0436">Ligase</keyword>
<dbReference type="Proteomes" id="UP000550660">
    <property type="component" value="Unassembled WGS sequence"/>
</dbReference>
<protein>
    <submittedName>
        <fullName evidence="6">HERC4 ligase</fullName>
    </submittedName>
</protein>
<comment type="caution">
    <text evidence="6">The sequence shown here is derived from an EMBL/GenBank/DDBJ whole genome shotgun (WGS) entry which is preliminary data.</text>
</comment>
<dbReference type="GO" id="GO:0006511">
    <property type="term" value="P:ubiquitin-dependent protein catabolic process"/>
    <property type="evidence" value="ECO:0007669"/>
    <property type="project" value="TreeGrafter"/>
</dbReference>
<dbReference type="GO" id="GO:0061630">
    <property type="term" value="F:ubiquitin protein ligase activity"/>
    <property type="evidence" value="ECO:0007669"/>
    <property type="project" value="TreeGrafter"/>
</dbReference>
<keyword evidence="2" id="KW-0677">Repeat</keyword>
<sequence>RKEFADLYVSYVFNELMQKPFNDLMEGFLRGCPTRNWKMFLPAELQIALQGYAEIDWHLWEKHVTYRWYDKLDQTIRSFWTMFHKLPEEKKKKFLLLCQNVIEFDSFGLECGAFHIEDPQTENLDERYPYTNTCDYILFFPG</sequence>
<dbReference type="InterPro" id="IPR051709">
    <property type="entry name" value="Ub-ligase/GTPase-reg"/>
</dbReference>
<dbReference type="GO" id="GO:0005737">
    <property type="term" value="C:cytoplasm"/>
    <property type="evidence" value="ECO:0007669"/>
    <property type="project" value="TreeGrafter"/>
</dbReference>
<keyword evidence="3 4" id="KW-0833">Ubl conjugation pathway</keyword>
<name>A0A7L0EME2_TROML</name>
<dbReference type="PROSITE" id="PS50237">
    <property type="entry name" value="HECT"/>
    <property type="match status" value="1"/>
</dbReference>
<dbReference type="Gene3D" id="3.30.2410.10">
    <property type="entry name" value="Hect, E3 ligase catalytic domain"/>
    <property type="match status" value="1"/>
</dbReference>
<evidence type="ECO:0000313" key="6">
    <source>
        <dbReference type="EMBL" id="NXJ83232.1"/>
    </source>
</evidence>
<accession>A0A7L0EME2</accession>
<organism evidence="6 7">
    <name type="scientific">Trogon melanurus</name>
    <name type="common">Black-tailed trogon</name>
    <dbReference type="NCBI Taxonomy" id="56311"/>
    <lineage>
        <taxon>Eukaryota</taxon>
        <taxon>Metazoa</taxon>
        <taxon>Chordata</taxon>
        <taxon>Craniata</taxon>
        <taxon>Vertebrata</taxon>
        <taxon>Euteleostomi</taxon>
        <taxon>Archelosauria</taxon>
        <taxon>Archosauria</taxon>
        <taxon>Dinosauria</taxon>
        <taxon>Saurischia</taxon>
        <taxon>Theropoda</taxon>
        <taxon>Coelurosauria</taxon>
        <taxon>Aves</taxon>
        <taxon>Neognathae</taxon>
        <taxon>Neoaves</taxon>
        <taxon>Telluraves</taxon>
        <taxon>Coraciimorphae</taxon>
        <taxon>Trogoniformes</taxon>
        <taxon>Trogonidae</taxon>
        <taxon>Trogon</taxon>
    </lineage>
</organism>
<evidence type="ECO:0000256" key="4">
    <source>
        <dbReference type="PROSITE-ProRule" id="PRU00104"/>
    </source>
</evidence>
<feature type="active site" description="Glycyl thioester intermediate" evidence="4">
    <location>
        <position position="134"/>
    </location>
</feature>
<evidence type="ECO:0000256" key="1">
    <source>
        <dbReference type="ARBA" id="ARBA00022679"/>
    </source>
</evidence>
<dbReference type="PANTHER" id="PTHR45622">
    <property type="entry name" value="UBIQUITIN-PROTEIN LIGASE E3A-RELATED"/>
    <property type="match status" value="1"/>
</dbReference>
<dbReference type="SUPFAM" id="SSF56204">
    <property type="entry name" value="Hect, E3 ligase catalytic domain"/>
    <property type="match status" value="1"/>
</dbReference>
<evidence type="ECO:0000259" key="5">
    <source>
        <dbReference type="PROSITE" id="PS50237"/>
    </source>
</evidence>
<dbReference type="PANTHER" id="PTHR45622:SF69">
    <property type="entry name" value="HECT DOMAIN-CONTAINING PROTEIN"/>
    <property type="match status" value="1"/>
</dbReference>
<dbReference type="AlphaFoldDB" id="A0A7L0EME2"/>
<evidence type="ECO:0000313" key="7">
    <source>
        <dbReference type="Proteomes" id="UP000550660"/>
    </source>
</evidence>
<dbReference type="EMBL" id="VXAG01001241">
    <property type="protein sequence ID" value="NXJ83232.1"/>
    <property type="molecule type" value="Genomic_DNA"/>
</dbReference>